<evidence type="ECO:0000313" key="2">
    <source>
        <dbReference type="Proteomes" id="UP000031668"/>
    </source>
</evidence>
<protein>
    <submittedName>
        <fullName evidence="1">Uncharacterized protein</fullName>
    </submittedName>
</protein>
<reference evidence="1 2" key="1">
    <citation type="journal article" date="2014" name="Genome Biol. Evol.">
        <title>The genome of the myxosporean Thelohanellus kitauei shows adaptations to nutrient acquisition within its fish host.</title>
        <authorList>
            <person name="Yang Y."/>
            <person name="Xiong J."/>
            <person name="Zhou Z."/>
            <person name="Huo F."/>
            <person name="Miao W."/>
            <person name="Ran C."/>
            <person name="Liu Y."/>
            <person name="Zhang J."/>
            <person name="Feng J."/>
            <person name="Wang M."/>
            <person name="Wang M."/>
            <person name="Wang L."/>
            <person name="Yao B."/>
        </authorList>
    </citation>
    <scope>NUCLEOTIDE SEQUENCE [LARGE SCALE GENOMIC DNA]</scope>
    <source>
        <strain evidence="1">Wuqing</strain>
    </source>
</reference>
<proteinExistence type="predicted"/>
<name>A0A0C2J7H9_THEKT</name>
<gene>
    <name evidence="1" type="ORF">RF11_14930</name>
</gene>
<dbReference type="EMBL" id="JWZT01000685">
    <property type="protein sequence ID" value="KII73759.1"/>
    <property type="molecule type" value="Genomic_DNA"/>
</dbReference>
<keyword evidence="2" id="KW-1185">Reference proteome</keyword>
<organism evidence="1 2">
    <name type="scientific">Thelohanellus kitauei</name>
    <name type="common">Myxosporean</name>
    <dbReference type="NCBI Taxonomy" id="669202"/>
    <lineage>
        <taxon>Eukaryota</taxon>
        <taxon>Metazoa</taxon>
        <taxon>Cnidaria</taxon>
        <taxon>Myxozoa</taxon>
        <taxon>Myxosporea</taxon>
        <taxon>Bivalvulida</taxon>
        <taxon>Platysporina</taxon>
        <taxon>Myxobolidae</taxon>
        <taxon>Thelohanellus</taxon>
    </lineage>
</organism>
<evidence type="ECO:0000313" key="1">
    <source>
        <dbReference type="EMBL" id="KII73759.1"/>
    </source>
</evidence>
<dbReference type="AlphaFoldDB" id="A0A0C2J7H9"/>
<accession>A0A0C2J7H9</accession>
<dbReference type="Proteomes" id="UP000031668">
    <property type="component" value="Unassembled WGS sequence"/>
</dbReference>
<sequence>MNKDKMKGRMNAKSSQKINQSISYITTANPFNNKKVKEEILRFVDRIRIALRAAFVGHGNPNKSIPHAKNLTVLSEERLSCCTVENRRLERTKSFCVGIYGMQHIIMDATEEVLH</sequence>
<comment type="caution">
    <text evidence="1">The sequence shown here is derived from an EMBL/GenBank/DDBJ whole genome shotgun (WGS) entry which is preliminary data.</text>
</comment>